<dbReference type="CDD" id="cd06445">
    <property type="entry name" value="ATase"/>
    <property type="match status" value="1"/>
</dbReference>
<evidence type="ECO:0000256" key="3">
    <source>
        <dbReference type="ARBA" id="ARBA00022603"/>
    </source>
</evidence>
<evidence type="ECO:0000256" key="1">
    <source>
        <dbReference type="ARBA" id="ARBA00001286"/>
    </source>
</evidence>
<comment type="caution">
    <text evidence="11">The sequence shown here is derived from an EMBL/GenBank/DDBJ whole genome shotgun (WGS) entry which is preliminary data.</text>
</comment>
<dbReference type="Pfam" id="PF02870">
    <property type="entry name" value="Methyltransf_1N"/>
    <property type="match status" value="1"/>
</dbReference>
<dbReference type="SUPFAM" id="SSF46767">
    <property type="entry name" value="Methylated DNA-protein cysteine methyltransferase, C-terminal domain"/>
    <property type="match status" value="1"/>
</dbReference>
<evidence type="ECO:0000256" key="5">
    <source>
        <dbReference type="ARBA" id="ARBA00022763"/>
    </source>
</evidence>
<dbReference type="GO" id="GO:0003908">
    <property type="term" value="F:methylated-DNA-[protein]-cysteine S-methyltransferase activity"/>
    <property type="evidence" value="ECO:0007669"/>
    <property type="project" value="UniProtKB-UniRule"/>
</dbReference>
<evidence type="ECO:0000256" key="7">
    <source>
        <dbReference type="ARBA" id="ARBA00049348"/>
    </source>
</evidence>
<feature type="domain" description="Methylated-DNA-[protein]-cysteine S-methyltransferase DNA binding" evidence="9">
    <location>
        <begin position="105"/>
        <end position="184"/>
    </location>
</feature>
<dbReference type="PANTHER" id="PTHR10815:SF5">
    <property type="entry name" value="METHYLATED-DNA--PROTEIN-CYSTEINE METHYLTRANSFERASE"/>
    <property type="match status" value="1"/>
</dbReference>
<organism evidence="11 12">
    <name type="scientific">Vibrio coralliirubri</name>
    <dbReference type="NCBI Taxonomy" id="1516159"/>
    <lineage>
        <taxon>Bacteria</taxon>
        <taxon>Pseudomonadati</taxon>
        <taxon>Pseudomonadota</taxon>
        <taxon>Gammaproteobacteria</taxon>
        <taxon>Vibrionales</taxon>
        <taxon>Vibrionaceae</taxon>
        <taxon>Vibrio</taxon>
    </lineage>
</organism>
<dbReference type="Gene3D" id="3.30.160.70">
    <property type="entry name" value="Methylated DNA-protein cysteine methyltransferase domain"/>
    <property type="match status" value="1"/>
</dbReference>
<dbReference type="GO" id="GO:0032259">
    <property type="term" value="P:methylation"/>
    <property type="evidence" value="ECO:0007669"/>
    <property type="project" value="UniProtKB-KW"/>
</dbReference>
<feature type="active site" description="Nucleophile; methyl group acceptor" evidence="8">
    <location>
        <position position="156"/>
    </location>
</feature>
<evidence type="ECO:0000313" key="11">
    <source>
        <dbReference type="EMBL" id="CDU10756.1"/>
    </source>
</evidence>
<dbReference type="InterPro" id="IPR014048">
    <property type="entry name" value="MethylDNA_cys_MeTrfase_DNA-bd"/>
</dbReference>
<dbReference type="InterPro" id="IPR008332">
    <property type="entry name" value="MethylG_MeTrfase_N"/>
</dbReference>
<comment type="similarity">
    <text evidence="8">Belongs to the MGMT family.</text>
</comment>
<dbReference type="PANTHER" id="PTHR10815">
    <property type="entry name" value="METHYLATED-DNA--PROTEIN-CYSTEINE METHYLTRANSFERASE"/>
    <property type="match status" value="1"/>
</dbReference>
<dbReference type="FunFam" id="1.10.10.10:FF:000337">
    <property type="entry name" value="Methylated-DNA--protein-cysteine methyltransferase"/>
    <property type="match status" value="1"/>
</dbReference>
<evidence type="ECO:0000256" key="4">
    <source>
        <dbReference type="ARBA" id="ARBA00022679"/>
    </source>
</evidence>
<reference evidence="11 12" key="1">
    <citation type="submission" date="2014-06" db="EMBL/GenBank/DDBJ databases">
        <authorList>
            <person name="Le Roux F."/>
        </authorList>
    </citation>
    <scope>NUCLEOTIDE SEQUENCE [LARGE SCALE GENOMIC DNA]</scope>
    <source>
        <strain evidence="11 12">J2-31</strain>
    </source>
</reference>
<comment type="function">
    <text evidence="8">Involved in the cellular defense against the biological effects of O6-methylguanine (O6-MeG) and O4-methylthymine (O4-MeT) in DNA. Repairs the methylated nucleobase in DNA by stoichiometrically transferring the methyl group to a cysteine residue in the enzyme. This is a suicide reaction: the enzyme is irreversibly inactivated.</text>
</comment>
<feature type="domain" description="Methylguanine DNA methyltransferase ribonuclease-like" evidence="10">
    <location>
        <begin position="36"/>
        <end position="99"/>
    </location>
</feature>
<evidence type="ECO:0000256" key="8">
    <source>
        <dbReference type="HAMAP-Rule" id="MF_00772"/>
    </source>
</evidence>
<dbReference type="InterPro" id="IPR001497">
    <property type="entry name" value="MethylDNA_cys_MeTrfase_AS"/>
</dbReference>
<dbReference type="GO" id="GO:0006307">
    <property type="term" value="P:DNA alkylation repair"/>
    <property type="evidence" value="ECO:0007669"/>
    <property type="project" value="UniProtKB-UniRule"/>
</dbReference>
<dbReference type="InterPro" id="IPR036388">
    <property type="entry name" value="WH-like_DNA-bd_sf"/>
</dbReference>
<evidence type="ECO:0000259" key="9">
    <source>
        <dbReference type="Pfam" id="PF01035"/>
    </source>
</evidence>
<dbReference type="InterPro" id="IPR036217">
    <property type="entry name" value="MethylDNA_cys_MeTrfase_DNAb"/>
</dbReference>
<dbReference type="SUPFAM" id="SSF53155">
    <property type="entry name" value="Methylated DNA-protein cysteine methyltransferase domain"/>
    <property type="match status" value="1"/>
</dbReference>
<dbReference type="NCBIfam" id="TIGR00589">
    <property type="entry name" value="ogt"/>
    <property type="match status" value="1"/>
</dbReference>
<dbReference type="AlphaFoldDB" id="A0AA86X3J7"/>
<comment type="catalytic activity">
    <reaction evidence="1 8">
        <text>a 4-O-methyl-thymidine in DNA + L-cysteinyl-[protein] = a thymidine in DNA + S-methyl-L-cysteinyl-[protein]</text>
        <dbReference type="Rhea" id="RHEA:53428"/>
        <dbReference type="Rhea" id="RHEA-COMP:10131"/>
        <dbReference type="Rhea" id="RHEA-COMP:10132"/>
        <dbReference type="Rhea" id="RHEA-COMP:13555"/>
        <dbReference type="Rhea" id="RHEA-COMP:13556"/>
        <dbReference type="ChEBI" id="CHEBI:29950"/>
        <dbReference type="ChEBI" id="CHEBI:82612"/>
        <dbReference type="ChEBI" id="CHEBI:137386"/>
        <dbReference type="ChEBI" id="CHEBI:137387"/>
        <dbReference type="EC" id="2.1.1.63"/>
    </reaction>
</comment>
<keyword evidence="12" id="KW-1185">Reference proteome</keyword>
<dbReference type="EMBL" id="CCKJ01000142">
    <property type="protein sequence ID" value="CDU10756.1"/>
    <property type="molecule type" value="Genomic_DNA"/>
</dbReference>
<dbReference type="HAMAP" id="MF_00772">
    <property type="entry name" value="OGT"/>
    <property type="match status" value="1"/>
</dbReference>
<dbReference type="Pfam" id="PF01035">
    <property type="entry name" value="DNA_binding_1"/>
    <property type="match status" value="1"/>
</dbReference>
<evidence type="ECO:0000256" key="6">
    <source>
        <dbReference type="ARBA" id="ARBA00023204"/>
    </source>
</evidence>
<proteinExistence type="inferred from homology"/>
<evidence type="ECO:0000313" key="12">
    <source>
        <dbReference type="Proteomes" id="UP000041625"/>
    </source>
</evidence>
<comment type="miscellaneous">
    <text evidence="8">This enzyme catalyzes only one turnover and therefore is not strictly catalytic. According to one definition, an enzyme is a biocatalyst that acts repeatedly and over many reaction cycles.</text>
</comment>
<dbReference type="GO" id="GO:0005737">
    <property type="term" value="C:cytoplasm"/>
    <property type="evidence" value="ECO:0007669"/>
    <property type="project" value="UniProtKB-SubCell"/>
</dbReference>
<keyword evidence="4 8" id="KW-0808">Transferase</keyword>
<evidence type="ECO:0000256" key="2">
    <source>
        <dbReference type="ARBA" id="ARBA00022490"/>
    </source>
</evidence>
<comment type="subcellular location">
    <subcellularLocation>
        <location evidence="8">Cytoplasm</location>
    </subcellularLocation>
</comment>
<keyword evidence="2 8" id="KW-0963">Cytoplasm</keyword>
<keyword evidence="5 8" id="KW-0227">DNA damage</keyword>
<dbReference type="EC" id="2.1.1.63" evidence="8"/>
<name>A0AA86X3J7_9VIBR</name>
<protein>
    <recommendedName>
        <fullName evidence="8">Methylated-DNA--protein-cysteine methyltransferase</fullName>
        <ecNumber evidence="8">2.1.1.63</ecNumber>
    </recommendedName>
    <alternativeName>
        <fullName evidence="8">6-O-methylguanine-DNA methyltransferase</fullName>
        <shortName evidence="8">MGMT</shortName>
    </alternativeName>
    <alternativeName>
        <fullName evidence="8">O-6-methylguanine-DNA-alkyltransferase</fullName>
    </alternativeName>
</protein>
<dbReference type="Proteomes" id="UP000041625">
    <property type="component" value="Unassembled WGS sequence"/>
</dbReference>
<dbReference type="Gene3D" id="1.10.10.10">
    <property type="entry name" value="Winged helix-like DNA-binding domain superfamily/Winged helix DNA-binding domain"/>
    <property type="match status" value="1"/>
</dbReference>
<accession>A0AA86X3J7</accession>
<evidence type="ECO:0000259" key="10">
    <source>
        <dbReference type="Pfam" id="PF02870"/>
    </source>
</evidence>
<sequence>MRKDIRAGARFEELEKQVRDTKDYKEGKQHMEDSTYKQLYDAPIGKMIIVSNGVSIIEIDHINHEELITSNPDELCQLATKQLDEYFAAQRTEFDLPLTAIKGTDFQKAAWQALTSIPYGETISYGEQAKRMNNPKAVRAVGGANGKNPFSIVVPCHRVIGANGTLTGYTGGMNRKEWLLDFERSVLKAR</sequence>
<dbReference type="InterPro" id="IPR023546">
    <property type="entry name" value="MGMT"/>
</dbReference>
<dbReference type="PROSITE" id="PS00374">
    <property type="entry name" value="MGMT"/>
    <property type="match status" value="1"/>
</dbReference>
<keyword evidence="3 8" id="KW-0489">Methyltransferase</keyword>
<gene>
    <name evidence="11" type="primary">ogt</name>
    <name evidence="11" type="ORF">VCR31J2_2260023</name>
</gene>
<comment type="catalytic activity">
    <reaction evidence="7 8">
        <text>a 6-O-methyl-2'-deoxyguanosine in DNA + L-cysteinyl-[protein] = S-methyl-L-cysteinyl-[protein] + a 2'-deoxyguanosine in DNA</text>
        <dbReference type="Rhea" id="RHEA:24000"/>
        <dbReference type="Rhea" id="RHEA-COMP:10131"/>
        <dbReference type="Rhea" id="RHEA-COMP:10132"/>
        <dbReference type="Rhea" id="RHEA-COMP:11367"/>
        <dbReference type="Rhea" id="RHEA-COMP:11368"/>
        <dbReference type="ChEBI" id="CHEBI:29950"/>
        <dbReference type="ChEBI" id="CHEBI:82612"/>
        <dbReference type="ChEBI" id="CHEBI:85445"/>
        <dbReference type="ChEBI" id="CHEBI:85448"/>
        <dbReference type="EC" id="2.1.1.63"/>
    </reaction>
</comment>
<dbReference type="InterPro" id="IPR036631">
    <property type="entry name" value="MGMT_N_sf"/>
</dbReference>
<keyword evidence="6 8" id="KW-0234">DNA repair</keyword>